<reference evidence="3 6" key="2">
    <citation type="submission" date="2020-02" db="EMBL/GenBank/DDBJ databases">
        <title>WGS of Micromonospora spp. isolated from hot spring.</title>
        <authorList>
            <person name="Thawai C."/>
        </authorList>
    </citation>
    <scope>NUCLEOTIDE SEQUENCE [LARGE SCALE GENOMIC DNA]</scope>
    <source>
        <strain evidence="3 6">TMS7</strain>
    </source>
</reference>
<evidence type="ECO:0000259" key="2">
    <source>
        <dbReference type="Pfam" id="PF01636"/>
    </source>
</evidence>
<dbReference type="Gene3D" id="3.90.1200.10">
    <property type="match status" value="1"/>
</dbReference>
<evidence type="ECO:0000313" key="6">
    <source>
        <dbReference type="Proteomes" id="UP000477779"/>
    </source>
</evidence>
<feature type="compositionally biased region" description="Low complexity" evidence="1">
    <location>
        <begin position="31"/>
        <end position="42"/>
    </location>
</feature>
<gene>
    <name evidence="3" type="ORF">G3561_27650</name>
    <name evidence="4" type="ORF">GCE86_06200</name>
</gene>
<dbReference type="PANTHER" id="PTHR21310:SF40">
    <property type="entry name" value="AMINOGLYCOSIDE PHOSPHOTRANSFERASE DOMAIN-CONTAINING PROTEIN-RELATED"/>
    <property type="match status" value="1"/>
</dbReference>
<sequence>MAASPARGAVRPADNDTVRPADNDTVRPADGGSVEPGAAVPAAAPLASGRTADVYALDGGRVLRRYRSGGDVRAEAEVMRHLHAAGYPVPRVHHADGPDLVLDRVDGRTLLEAIVAGEVTPRSGASVLAGLHARLHALPAPRSADPAVRLLHLDLHAQNVLLTPAGPVVIDWANATEGSPALDRAVTALIIAETAVDRSVPLRAAAAEVLSAYVAEAGPLAPMAEAVARRTGLGPLEAARLPEAAALVEATARVAGAR</sequence>
<proteinExistence type="predicted"/>
<dbReference type="Proteomes" id="UP000477779">
    <property type="component" value="Unassembled WGS sequence"/>
</dbReference>
<dbReference type="AlphaFoldDB" id="A0AAJ2ZJW9"/>
<organism evidence="3 6">
    <name type="scientific">Micromonospora terminaliae</name>
    <dbReference type="NCBI Taxonomy" id="1914461"/>
    <lineage>
        <taxon>Bacteria</taxon>
        <taxon>Bacillati</taxon>
        <taxon>Actinomycetota</taxon>
        <taxon>Actinomycetes</taxon>
        <taxon>Micromonosporales</taxon>
        <taxon>Micromonosporaceae</taxon>
        <taxon>Micromonospora</taxon>
    </lineage>
</organism>
<evidence type="ECO:0000313" key="5">
    <source>
        <dbReference type="Proteomes" id="UP000402241"/>
    </source>
</evidence>
<dbReference type="PANTHER" id="PTHR21310">
    <property type="entry name" value="AMINOGLYCOSIDE PHOSPHOTRANSFERASE-RELATED-RELATED"/>
    <property type="match status" value="1"/>
</dbReference>
<evidence type="ECO:0000256" key="1">
    <source>
        <dbReference type="SAM" id="MobiDB-lite"/>
    </source>
</evidence>
<keyword evidence="5" id="KW-1185">Reference proteome</keyword>
<dbReference type="InterPro" id="IPR051678">
    <property type="entry name" value="AGP_Transferase"/>
</dbReference>
<dbReference type="Pfam" id="PF01636">
    <property type="entry name" value="APH"/>
    <property type="match status" value="1"/>
</dbReference>
<feature type="domain" description="Aminoglycoside phosphotransferase" evidence="2">
    <location>
        <begin position="44"/>
        <end position="143"/>
    </location>
</feature>
<dbReference type="Proteomes" id="UP000402241">
    <property type="component" value="Chromosome"/>
</dbReference>
<feature type="compositionally biased region" description="Basic and acidic residues" evidence="1">
    <location>
        <begin position="13"/>
        <end position="27"/>
    </location>
</feature>
<dbReference type="EMBL" id="CP045309">
    <property type="protein sequence ID" value="QGL51245.1"/>
    <property type="molecule type" value="Genomic_DNA"/>
</dbReference>
<feature type="region of interest" description="Disordered" evidence="1">
    <location>
        <begin position="1"/>
        <end position="42"/>
    </location>
</feature>
<evidence type="ECO:0000313" key="3">
    <source>
        <dbReference type="EMBL" id="NES31318.1"/>
    </source>
</evidence>
<evidence type="ECO:0000313" key="4">
    <source>
        <dbReference type="EMBL" id="QGL51245.1"/>
    </source>
</evidence>
<dbReference type="SUPFAM" id="SSF56112">
    <property type="entry name" value="Protein kinase-like (PK-like)"/>
    <property type="match status" value="1"/>
</dbReference>
<dbReference type="InterPro" id="IPR011009">
    <property type="entry name" value="Kinase-like_dom_sf"/>
</dbReference>
<dbReference type="InterPro" id="IPR002575">
    <property type="entry name" value="Aminoglycoside_PTrfase"/>
</dbReference>
<protein>
    <submittedName>
        <fullName evidence="3">Phosphotransferase</fullName>
    </submittedName>
</protein>
<reference evidence="4 5" key="1">
    <citation type="submission" date="2019-10" db="EMBL/GenBank/DDBJ databases">
        <title>Genome Sequence of Micromonospora terminaliae DSM 101760.</title>
        <authorList>
            <person name="Guo L."/>
        </authorList>
    </citation>
    <scope>NUCLEOTIDE SEQUENCE [LARGE SCALE GENOMIC DNA]</scope>
    <source>
        <strain evidence="4 5">DSM 101760</strain>
    </source>
</reference>
<name>A0AAJ2ZJW9_9ACTN</name>
<accession>A0AAJ2ZJW9</accession>
<dbReference type="EMBL" id="JAAHBZ010000016">
    <property type="protein sequence ID" value="NES31318.1"/>
    <property type="molecule type" value="Genomic_DNA"/>
</dbReference>